<organism evidence="1 2">
    <name type="scientific">Photobacterium marinum</name>
    <dbReference type="NCBI Taxonomy" id="1056511"/>
    <lineage>
        <taxon>Bacteria</taxon>
        <taxon>Pseudomonadati</taxon>
        <taxon>Pseudomonadota</taxon>
        <taxon>Gammaproteobacteria</taxon>
        <taxon>Vibrionales</taxon>
        <taxon>Vibrionaceae</taxon>
        <taxon>Photobacterium</taxon>
    </lineage>
</organism>
<proteinExistence type="predicted"/>
<dbReference type="PATRIC" id="fig|1056511.3.peg.3645"/>
<reference evidence="1 2" key="1">
    <citation type="submission" date="2012-12" db="EMBL/GenBank/DDBJ databases">
        <title>Genome Assembly of Photobacterium sp. AK15.</title>
        <authorList>
            <person name="Khatri I."/>
            <person name="Vaidya B."/>
            <person name="Srinivas T.N.R."/>
            <person name="Subramanian S."/>
            <person name="Pinnaka A."/>
        </authorList>
    </citation>
    <scope>NUCLEOTIDE SEQUENCE [LARGE SCALE GENOMIC DNA]</scope>
    <source>
        <strain evidence="1 2">AK15</strain>
    </source>
</reference>
<gene>
    <name evidence="1" type="ORF">C942_02570</name>
</gene>
<comment type="caution">
    <text evidence="1">The sequence shown here is derived from an EMBL/GenBank/DDBJ whole genome shotgun (WGS) entry which is preliminary data.</text>
</comment>
<accession>L8J6B7</accession>
<dbReference type="Proteomes" id="UP000011134">
    <property type="component" value="Unassembled WGS sequence"/>
</dbReference>
<name>L8J6B7_9GAMM</name>
<sequence length="59" mass="6816">MKSKQQDHLGLDDNEHDFSEAHASNHIHEEFYQIVYNQGDILCSSSITTDSVQCFKFIN</sequence>
<dbReference type="AlphaFoldDB" id="L8J6B7"/>
<keyword evidence="2" id="KW-1185">Reference proteome</keyword>
<dbReference type="EMBL" id="AMZO01000028">
    <property type="protein sequence ID" value="ELR64390.1"/>
    <property type="molecule type" value="Genomic_DNA"/>
</dbReference>
<evidence type="ECO:0000313" key="1">
    <source>
        <dbReference type="EMBL" id="ELR64390.1"/>
    </source>
</evidence>
<evidence type="ECO:0000313" key="2">
    <source>
        <dbReference type="Proteomes" id="UP000011134"/>
    </source>
</evidence>
<protein>
    <submittedName>
        <fullName evidence="1">Uncharacterized protein</fullName>
    </submittedName>
</protein>